<dbReference type="InterPro" id="IPR001387">
    <property type="entry name" value="Cro/C1-type_HTH"/>
</dbReference>
<name>A0A918Z990_9ACTN</name>
<feature type="region of interest" description="Disordered" evidence="1">
    <location>
        <begin position="201"/>
        <end position="259"/>
    </location>
</feature>
<comment type="caution">
    <text evidence="3">The sequence shown here is derived from an EMBL/GenBank/DDBJ whole genome shotgun (WGS) entry which is preliminary data.</text>
</comment>
<dbReference type="Pfam" id="PF13560">
    <property type="entry name" value="HTH_31"/>
    <property type="match status" value="1"/>
</dbReference>
<reference evidence="3" key="1">
    <citation type="journal article" date="2014" name="Int. J. Syst. Evol. Microbiol.">
        <title>Complete genome sequence of Corynebacterium casei LMG S-19264T (=DSM 44701T), isolated from a smear-ripened cheese.</title>
        <authorList>
            <consortium name="US DOE Joint Genome Institute (JGI-PGF)"/>
            <person name="Walter F."/>
            <person name="Albersmeier A."/>
            <person name="Kalinowski J."/>
            <person name="Ruckert C."/>
        </authorList>
    </citation>
    <scope>NUCLEOTIDE SEQUENCE</scope>
    <source>
        <strain evidence="3">JCM 4784</strain>
    </source>
</reference>
<dbReference type="SMART" id="SM00530">
    <property type="entry name" value="HTH_XRE"/>
    <property type="match status" value="2"/>
</dbReference>
<organism evidence="3 4">
    <name type="scientific">Streptomyces longispororuber</name>
    <dbReference type="NCBI Taxonomy" id="68230"/>
    <lineage>
        <taxon>Bacteria</taxon>
        <taxon>Bacillati</taxon>
        <taxon>Actinomycetota</taxon>
        <taxon>Actinomycetes</taxon>
        <taxon>Kitasatosporales</taxon>
        <taxon>Streptomycetaceae</taxon>
        <taxon>Streptomyces</taxon>
    </lineage>
</organism>
<dbReference type="SUPFAM" id="SSF47413">
    <property type="entry name" value="lambda repressor-like DNA-binding domains"/>
    <property type="match status" value="1"/>
</dbReference>
<keyword evidence="4" id="KW-1185">Reference proteome</keyword>
<proteinExistence type="predicted"/>
<evidence type="ECO:0000313" key="3">
    <source>
        <dbReference type="EMBL" id="GHE41493.1"/>
    </source>
</evidence>
<dbReference type="Gene3D" id="1.10.260.40">
    <property type="entry name" value="lambda repressor-like DNA-binding domains"/>
    <property type="match status" value="1"/>
</dbReference>
<dbReference type="InterPro" id="IPR010982">
    <property type="entry name" value="Lambda_DNA-bd_dom_sf"/>
</dbReference>
<evidence type="ECO:0000313" key="4">
    <source>
        <dbReference type="Proteomes" id="UP000608024"/>
    </source>
</evidence>
<dbReference type="EMBL" id="BNBT01000007">
    <property type="protein sequence ID" value="GHE41493.1"/>
    <property type="molecule type" value="Genomic_DNA"/>
</dbReference>
<dbReference type="PROSITE" id="PS50943">
    <property type="entry name" value="HTH_CROC1"/>
    <property type="match status" value="1"/>
</dbReference>
<dbReference type="AlphaFoldDB" id="A0A918Z990"/>
<dbReference type="GO" id="GO:0003677">
    <property type="term" value="F:DNA binding"/>
    <property type="evidence" value="ECO:0007669"/>
    <property type="project" value="InterPro"/>
</dbReference>
<reference evidence="3" key="2">
    <citation type="submission" date="2020-09" db="EMBL/GenBank/DDBJ databases">
        <authorList>
            <person name="Sun Q."/>
            <person name="Ohkuma M."/>
        </authorList>
    </citation>
    <scope>NUCLEOTIDE SEQUENCE</scope>
    <source>
        <strain evidence="3">JCM 4784</strain>
    </source>
</reference>
<feature type="domain" description="HTH cro/C1-type" evidence="2">
    <location>
        <begin position="22"/>
        <end position="78"/>
    </location>
</feature>
<dbReference type="Proteomes" id="UP000608024">
    <property type="component" value="Unassembled WGS sequence"/>
</dbReference>
<sequence length="259" mass="29195">MGRPERPVAAADPALEKLARWLREWRHAAGLTHRELARRSAYAFSDTTFSRATTGTRVPRLPVVEAYARACGAPVGHARGLWRAARYAEYRRRNPEVDVPRPDSVYNRDELIHALQQLYHQAGAMPLDEMERRAGRHGELPHSTLHRMLAGKSVLDLQQLDAFLRVCDVTGGDWERWCLAWRRVRRRHEVLRAGDRLTRTLRAPAPAPAPGDAVPRRFPAPAEPVGEPSSARPPVALAMPLFRRARTTRVGPRAPVPRP</sequence>
<gene>
    <name evidence="3" type="ORF">GCM10018785_08920</name>
</gene>
<evidence type="ECO:0000259" key="2">
    <source>
        <dbReference type="PROSITE" id="PS50943"/>
    </source>
</evidence>
<dbReference type="RefSeq" id="WP_190134476.1">
    <property type="nucleotide sequence ID" value="NZ_BNBT01000007.1"/>
</dbReference>
<protein>
    <recommendedName>
        <fullName evidence="2">HTH cro/C1-type domain-containing protein</fullName>
    </recommendedName>
</protein>
<evidence type="ECO:0000256" key="1">
    <source>
        <dbReference type="SAM" id="MobiDB-lite"/>
    </source>
</evidence>
<feature type="compositionally biased region" description="Low complexity" evidence="1">
    <location>
        <begin position="201"/>
        <end position="217"/>
    </location>
</feature>
<dbReference type="CDD" id="cd00093">
    <property type="entry name" value="HTH_XRE"/>
    <property type="match status" value="1"/>
</dbReference>
<accession>A0A918Z990</accession>